<evidence type="ECO:0000256" key="4">
    <source>
        <dbReference type="ARBA" id="ARBA00022692"/>
    </source>
</evidence>
<organism evidence="9 10">
    <name type="scientific">Virgibacillus sediminis</name>
    <dbReference type="NCBI Taxonomy" id="202260"/>
    <lineage>
        <taxon>Bacteria</taxon>
        <taxon>Bacillati</taxon>
        <taxon>Bacillota</taxon>
        <taxon>Bacilli</taxon>
        <taxon>Bacillales</taxon>
        <taxon>Bacillaceae</taxon>
        <taxon>Virgibacillus</taxon>
    </lineage>
</organism>
<evidence type="ECO:0000313" key="10">
    <source>
        <dbReference type="Proteomes" id="UP001595387"/>
    </source>
</evidence>
<evidence type="ECO:0000256" key="7">
    <source>
        <dbReference type="SAM" id="Phobius"/>
    </source>
</evidence>
<keyword evidence="6 7" id="KW-0472">Membrane</keyword>
<dbReference type="Proteomes" id="UP001595387">
    <property type="component" value="Unassembled WGS sequence"/>
</dbReference>
<evidence type="ECO:0000256" key="5">
    <source>
        <dbReference type="ARBA" id="ARBA00022989"/>
    </source>
</evidence>
<comment type="subcellular location">
    <subcellularLocation>
        <location evidence="2">Membrane</location>
        <topology evidence="2">Multi-pass membrane protein</topology>
    </subcellularLocation>
</comment>
<keyword evidence="5 7" id="KW-1133">Transmembrane helix</keyword>
<keyword evidence="9" id="KW-0378">Hydrolase</keyword>
<comment type="cofactor">
    <cofactor evidence="1">
        <name>Zn(2+)</name>
        <dbReference type="ChEBI" id="CHEBI:29105"/>
    </cofactor>
</comment>
<protein>
    <submittedName>
        <fullName evidence="9">Site-2 protease family protein</fullName>
    </submittedName>
</protein>
<feature type="transmembrane region" description="Helical" evidence="7">
    <location>
        <begin position="85"/>
        <end position="105"/>
    </location>
</feature>
<dbReference type="RefSeq" id="WP_390305035.1">
    <property type="nucleotide sequence ID" value="NZ_JBHRRZ010000014.1"/>
</dbReference>
<comment type="caution">
    <text evidence="9">The sequence shown here is derived from an EMBL/GenBank/DDBJ whole genome shotgun (WGS) entry which is preliminary data.</text>
</comment>
<dbReference type="EMBL" id="JBHRRZ010000014">
    <property type="protein sequence ID" value="MFC2948265.1"/>
    <property type="molecule type" value="Genomic_DNA"/>
</dbReference>
<dbReference type="InterPro" id="IPR008915">
    <property type="entry name" value="Peptidase_M50"/>
</dbReference>
<evidence type="ECO:0000256" key="1">
    <source>
        <dbReference type="ARBA" id="ARBA00001947"/>
    </source>
</evidence>
<feature type="domain" description="Peptidase M50" evidence="8">
    <location>
        <begin position="18"/>
        <end position="105"/>
    </location>
</feature>
<evidence type="ECO:0000256" key="3">
    <source>
        <dbReference type="ARBA" id="ARBA00007931"/>
    </source>
</evidence>
<reference evidence="10" key="1">
    <citation type="journal article" date="2019" name="Int. J. Syst. Evol. Microbiol.">
        <title>The Global Catalogue of Microorganisms (GCM) 10K type strain sequencing project: providing services to taxonomists for standard genome sequencing and annotation.</title>
        <authorList>
            <consortium name="The Broad Institute Genomics Platform"/>
            <consortium name="The Broad Institute Genome Sequencing Center for Infectious Disease"/>
            <person name="Wu L."/>
            <person name="Ma J."/>
        </authorList>
    </citation>
    <scope>NUCLEOTIDE SEQUENCE [LARGE SCALE GENOMIC DNA]</scope>
    <source>
        <strain evidence="10">KCTC 13193</strain>
    </source>
</reference>
<evidence type="ECO:0000313" key="9">
    <source>
        <dbReference type="EMBL" id="MFC2948265.1"/>
    </source>
</evidence>
<feature type="transmembrane region" description="Helical" evidence="7">
    <location>
        <begin position="53"/>
        <end position="73"/>
    </location>
</feature>
<gene>
    <name evidence="9" type="ORF">ACFODW_07930</name>
</gene>
<evidence type="ECO:0000256" key="2">
    <source>
        <dbReference type="ARBA" id="ARBA00004141"/>
    </source>
</evidence>
<evidence type="ECO:0000256" key="6">
    <source>
        <dbReference type="ARBA" id="ARBA00023136"/>
    </source>
</evidence>
<dbReference type="Pfam" id="PF02163">
    <property type="entry name" value="Peptidase_M50"/>
    <property type="match status" value="1"/>
</dbReference>
<evidence type="ECO:0000259" key="8">
    <source>
        <dbReference type="Pfam" id="PF02163"/>
    </source>
</evidence>
<proteinExistence type="inferred from homology"/>
<keyword evidence="4 7" id="KW-0812">Transmembrane</keyword>
<accession>A0ABV7A5I5</accession>
<dbReference type="GO" id="GO:0008233">
    <property type="term" value="F:peptidase activity"/>
    <property type="evidence" value="ECO:0007669"/>
    <property type="project" value="UniProtKB-KW"/>
</dbReference>
<dbReference type="GO" id="GO:0006508">
    <property type="term" value="P:proteolysis"/>
    <property type="evidence" value="ECO:0007669"/>
    <property type="project" value="UniProtKB-KW"/>
</dbReference>
<dbReference type="CDD" id="cd05709">
    <property type="entry name" value="S2P-M50"/>
    <property type="match status" value="1"/>
</dbReference>
<comment type="similarity">
    <text evidence="3">Belongs to the peptidase M50B family.</text>
</comment>
<keyword evidence="9" id="KW-0645">Protease</keyword>
<feature type="transmembrane region" description="Helical" evidence="7">
    <location>
        <begin position="111"/>
        <end position="130"/>
    </location>
</feature>
<keyword evidence="10" id="KW-1185">Reference proteome</keyword>
<name>A0ABV7A5I5_9BACI</name>
<sequence length="158" mass="17241">MQNINLLLYLIFAAAPLSTMIHELGHAAAARLLRVDDVSLSIGSGKEIGSLEAAGIRINIHVCYFLGGVVQSVGNNTLKGREKVLISLAGPLASAFSAFLAFLAMTGSNEYLHLFALFNLWLAAVNILPFKFRGKETDGYIIWTTIAKHRALSKFRHK</sequence>